<feature type="transmembrane region" description="Helical" evidence="1">
    <location>
        <begin position="438"/>
        <end position="458"/>
    </location>
</feature>
<reference evidence="4" key="1">
    <citation type="journal article" date="2019" name="Int. J. Syst. Evol. Microbiol.">
        <title>The Global Catalogue of Microorganisms (GCM) 10K type strain sequencing project: providing services to taxonomists for standard genome sequencing and annotation.</title>
        <authorList>
            <consortium name="The Broad Institute Genomics Platform"/>
            <consortium name="The Broad Institute Genome Sequencing Center for Infectious Disease"/>
            <person name="Wu L."/>
            <person name="Ma J."/>
        </authorList>
    </citation>
    <scope>NUCLEOTIDE SEQUENCE [LARGE SCALE GENOMIC DNA]</scope>
    <source>
        <strain evidence="4">CCUG 60023</strain>
    </source>
</reference>
<keyword evidence="1" id="KW-1133">Transmembrane helix</keyword>
<sequence>MDDLSAFGVLVKQRRTTLGLTQEALAAEALGNLDRKGYISNIERGTRPRITSATAKKICDALEIDLADVPASLRWRETIDEGRQDRIGSNDTLSPFAGSVPDHTLVTAQGFDRGGSTPFQKQLLGIGLLIALIVLSAEILDGLSSIAANIWPDGRFSFPRFFAWCTAILFVLFYFFGFEGSGANSRAQWLERGTWRDRYLDVVERTLAWTDRLFLTPDQFRNLPQNSINRNWSIGLYEKAWGFAIVYPAALLLLQWTITGAGQQLGFLQLWPPEPDASRRALVALSFLVPIALSFVARSQTNDKNRIALCALALVINLAGTTYLWSVYWNILVGAGAMNMISFAFILGVGLRLFDTVAGAIAAAAIAGASLSFLFLPLVEISEFITGRDQMGYTDPVVNITHTVLNHSLNIIIFFVCLKLISRFIKPGYARGSQKKGVVIYAIVTLGAAALMVIAAGQQFWFSYYFLIGLLPLINALFDFMSIGLTRLALRLGAQKFGVRTLFFSGLDLTLAVFLLVALVLTASAVAVGLNWAAGLSAFPLQSGALTCLENIDPALSGLAHSSVKGVTGVQSACSDSIIASLSTSPQDFTWLLLVFGSTLLPTILHLGFALFALGPALLSNKVRLRVASWARKSAYDPFMRGGAALFISAWLSVIVTVTLFAIEQLKILV</sequence>
<evidence type="ECO:0000313" key="3">
    <source>
        <dbReference type="EMBL" id="MFD0916473.1"/>
    </source>
</evidence>
<feature type="transmembrane region" description="Helical" evidence="1">
    <location>
        <begin position="358"/>
        <end position="379"/>
    </location>
</feature>
<dbReference type="Pfam" id="PF01381">
    <property type="entry name" value="HTH_3"/>
    <property type="match status" value="1"/>
</dbReference>
<dbReference type="Gene3D" id="1.10.260.40">
    <property type="entry name" value="lambda repressor-like DNA-binding domains"/>
    <property type="match status" value="1"/>
</dbReference>
<feature type="transmembrane region" description="Helical" evidence="1">
    <location>
        <begin position="639"/>
        <end position="663"/>
    </location>
</feature>
<feature type="transmembrane region" description="Helical" evidence="1">
    <location>
        <begin position="307"/>
        <end position="325"/>
    </location>
</feature>
<keyword evidence="1" id="KW-0472">Membrane</keyword>
<protein>
    <submittedName>
        <fullName evidence="3">Helix-turn-helix domain-containing protein</fullName>
    </submittedName>
</protein>
<keyword evidence="4" id="KW-1185">Reference proteome</keyword>
<feature type="transmembrane region" description="Helical" evidence="1">
    <location>
        <begin position="511"/>
        <end position="534"/>
    </location>
</feature>
<dbReference type="PROSITE" id="PS50943">
    <property type="entry name" value="HTH_CROC1"/>
    <property type="match status" value="1"/>
</dbReference>
<dbReference type="RefSeq" id="WP_377212336.1">
    <property type="nucleotide sequence ID" value="NZ_JBHTJV010000006.1"/>
</dbReference>
<feature type="transmembrane region" description="Helical" evidence="1">
    <location>
        <begin position="464"/>
        <end position="490"/>
    </location>
</feature>
<name>A0ABW3FG81_9HYPH</name>
<feature type="transmembrane region" description="Helical" evidence="1">
    <location>
        <begin position="399"/>
        <end position="418"/>
    </location>
</feature>
<feature type="domain" description="HTH cro/C1-type" evidence="2">
    <location>
        <begin position="11"/>
        <end position="69"/>
    </location>
</feature>
<feature type="transmembrane region" description="Helical" evidence="1">
    <location>
        <begin position="591"/>
        <end position="619"/>
    </location>
</feature>
<feature type="transmembrane region" description="Helical" evidence="1">
    <location>
        <begin position="331"/>
        <end position="351"/>
    </location>
</feature>
<dbReference type="SUPFAM" id="SSF47413">
    <property type="entry name" value="lambda repressor-like DNA-binding domains"/>
    <property type="match status" value="1"/>
</dbReference>
<dbReference type="InterPro" id="IPR010982">
    <property type="entry name" value="Lambda_DNA-bd_dom_sf"/>
</dbReference>
<evidence type="ECO:0000313" key="4">
    <source>
        <dbReference type="Proteomes" id="UP001597101"/>
    </source>
</evidence>
<comment type="caution">
    <text evidence="3">The sequence shown here is derived from an EMBL/GenBank/DDBJ whole genome shotgun (WGS) entry which is preliminary data.</text>
</comment>
<dbReference type="Proteomes" id="UP001597101">
    <property type="component" value="Unassembled WGS sequence"/>
</dbReference>
<dbReference type="InterPro" id="IPR001387">
    <property type="entry name" value="Cro/C1-type_HTH"/>
</dbReference>
<keyword evidence="1" id="KW-0812">Transmembrane</keyword>
<dbReference type="SMART" id="SM00530">
    <property type="entry name" value="HTH_XRE"/>
    <property type="match status" value="1"/>
</dbReference>
<organism evidence="3 4">
    <name type="scientific">Pseudahrensia aquimaris</name>
    <dbReference type="NCBI Taxonomy" id="744461"/>
    <lineage>
        <taxon>Bacteria</taxon>
        <taxon>Pseudomonadati</taxon>
        <taxon>Pseudomonadota</taxon>
        <taxon>Alphaproteobacteria</taxon>
        <taxon>Hyphomicrobiales</taxon>
        <taxon>Ahrensiaceae</taxon>
        <taxon>Pseudahrensia</taxon>
    </lineage>
</organism>
<feature type="transmembrane region" description="Helical" evidence="1">
    <location>
        <begin position="240"/>
        <end position="258"/>
    </location>
</feature>
<accession>A0ABW3FG81</accession>
<feature type="transmembrane region" description="Helical" evidence="1">
    <location>
        <begin position="123"/>
        <end position="141"/>
    </location>
</feature>
<feature type="transmembrane region" description="Helical" evidence="1">
    <location>
        <begin position="278"/>
        <end position="295"/>
    </location>
</feature>
<dbReference type="CDD" id="cd00093">
    <property type="entry name" value="HTH_XRE"/>
    <property type="match status" value="1"/>
</dbReference>
<proteinExistence type="predicted"/>
<dbReference type="EMBL" id="JBHTJV010000006">
    <property type="protein sequence ID" value="MFD0916473.1"/>
    <property type="molecule type" value="Genomic_DNA"/>
</dbReference>
<feature type="transmembrane region" description="Helical" evidence="1">
    <location>
        <begin position="161"/>
        <end position="178"/>
    </location>
</feature>
<evidence type="ECO:0000259" key="2">
    <source>
        <dbReference type="PROSITE" id="PS50943"/>
    </source>
</evidence>
<evidence type="ECO:0000256" key="1">
    <source>
        <dbReference type="SAM" id="Phobius"/>
    </source>
</evidence>
<gene>
    <name evidence="3" type="ORF">ACFQ14_08645</name>
</gene>